<evidence type="ECO:0000313" key="2">
    <source>
        <dbReference type="Proteomes" id="UP000238823"/>
    </source>
</evidence>
<gene>
    <name evidence="1" type="ORF">ENSA7_21370</name>
</gene>
<name>A0A2S9YSS3_9BACT</name>
<protein>
    <submittedName>
        <fullName evidence="1">Uncharacterized protein</fullName>
    </submittedName>
</protein>
<dbReference type="AlphaFoldDB" id="A0A2S9YSS3"/>
<proteinExistence type="predicted"/>
<comment type="caution">
    <text evidence="1">The sequence shown here is derived from an EMBL/GenBank/DDBJ whole genome shotgun (WGS) entry which is preliminary data.</text>
</comment>
<evidence type="ECO:0000313" key="1">
    <source>
        <dbReference type="EMBL" id="PRQ08165.1"/>
    </source>
</evidence>
<dbReference type="Proteomes" id="UP000238823">
    <property type="component" value="Unassembled WGS sequence"/>
</dbReference>
<organism evidence="1 2">
    <name type="scientific">Enhygromyxa salina</name>
    <dbReference type="NCBI Taxonomy" id="215803"/>
    <lineage>
        <taxon>Bacteria</taxon>
        <taxon>Pseudomonadati</taxon>
        <taxon>Myxococcota</taxon>
        <taxon>Polyangia</taxon>
        <taxon>Nannocystales</taxon>
        <taxon>Nannocystaceae</taxon>
        <taxon>Enhygromyxa</taxon>
    </lineage>
</organism>
<reference evidence="1 2" key="1">
    <citation type="submission" date="2018-03" db="EMBL/GenBank/DDBJ databases">
        <title>Draft Genome Sequences of the Obligatory Marine Myxobacteria Enhygromyxa salina SWB007.</title>
        <authorList>
            <person name="Poehlein A."/>
            <person name="Moghaddam J.A."/>
            <person name="Harms H."/>
            <person name="Alanjari M."/>
            <person name="Koenig G.M."/>
            <person name="Daniel R."/>
            <person name="Schaeberle T.F."/>
        </authorList>
    </citation>
    <scope>NUCLEOTIDE SEQUENCE [LARGE SCALE GENOMIC DNA]</scope>
    <source>
        <strain evidence="1 2">SWB007</strain>
    </source>
</reference>
<dbReference type="EMBL" id="PVNL01000044">
    <property type="protein sequence ID" value="PRQ08165.1"/>
    <property type="molecule type" value="Genomic_DNA"/>
</dbReference>
<accession>A0A2S9YSS3</accession>
<sequence>MRGGATARPPGRRRALLLGGVALSVLGAGVVFVGANVCTTEVPPPLWTQADLDNDVPEADNGWSLVVAENHVKVPESLAKLVDGSERDAERYWADVDQQADALQAFLATDAAREVSDQLDQARARPGFADTCQLGGGGACLTIAWRDVHRVGVLRAAALARAGESADASLLLRDLIRMDTAHLQSARYIVSFLVASANMRAALTQANMLASRLDQREVTADTRVAMAELAQVVEAVDIEAINLQRVVIGEYLACAQTLERLESGDAELPDRAKAPPGIGWAFDRGETLRSLNERFEHRYRAAGSNDAAATFGAGEDSPKQEFAWWLRNPVGKLYIDSTIVDLEWGIEADLEQLGRARVRALGNVLAHVDG</sequence>